<dbReference type="GO" id="GO:0008168">
    <property type="term" value="F:methyltransferase activity"/>
    <property type="evidence" value="ECO:0007669"/>
    <property type="project" value="UniProtKB-KW"/>
</dbReference>
<accession>A0A3M8CF41</accession>
<dbReference type="PANTHER" id="PTHR43861">
    <property type="entry name" value="TRANS-ACONITATE 2-METHYLTRANSFERASE-RELATED"/>
    <property type="match status" value="1"/>
</dbReference>
<dbReference type="Proteomes" id="UP000282028">
    <property type="component" value="Unassembled WGS sequence"/>
</dbReference>
<keyword evidence="1" id="KW-0808">Transferase</keyword>
<keyword evidence="2" id="KW-1185">Reference proteome</keyword>
<comment type="caution">
    <text evidence="1">The sequence shown here is derived from an EMBL/GenBank/DDBJ whole genome shotgun (WGS) entry which is preliminary data.</text>
</comment>
<dbReference type="GO" id="GO:0032259">
    <property type="term" value="P:methylation"/>
    <property type="evidence" value="ECO:0007669"/>
    <property type="project" value="UniProtKB-KW"/>
</dbReference>
<sequence>MEYRGSDFYDNPDHFERYMERRKAEENANDTLEKPVFQELLGCVKGLRILDIGCGDANFGRECLANGCAAYVGLEGSINMVHAGRKTLEGWDGQIVHARMEDWDYPQAEYDLVLSRLAIHYVQDLNSLLQNIYQTLKPNGRLLFSIEHPVITSTLQPSGTRTHWVVDNYFTEGYREQQWMGGIVYKYHRSIETYFIALQKAGFVVEQLRESKPVRAHFLTDETYERRLRIPLFLFYSAKKK</sequence>
<dbReference type="Gene3D" id="3.40.50.150">
    <property type="entry name" value="Vaccinia Virus protein VP39"/>
    <property type="match status" value="1"/>
</dbReference>
<gene>
    <name evidence="1" type="ORF">EDM52_11890</name>
</gene>
<organism evidence="1 2">
    <name type="scientific">Brevibacillus invocatus</name>
    <dbReference type="NCBI Taxonomy" id="173959"/>
    <lineage>
        <taxon>Bacteria</taxon>
        <taxon>Bacillati</taxon>
        <taxon>Bacillota</taxon>
        <taxon>Bacilli</taxon>
        <taxon>Bacillales</taxon>
        <taxon>Paenibacillaceae</taxon>
        <taxon>Brevibacillus</taxon>
    </lineage>
</organism>
<name>A0A3M8CF41_9BACL</name>
<dbReference type="PANTHER" id="PTHR43861:SF1">
    <property type="entry name" value="TRANS-ACONITATE 2-METHYLTRANSFERASE"/>
    <property type="match status" value="1"/>
</dbReference>
<protein>
    <submittedName>
        <fullName evidence="1">Class I SAM-dependent methyltransferase</fullName>
    </submittedName>
</protein>
<dbReference type="Pfam" id="PF13489">
    <property type="entry name" value="Methyltransf_23"/>
    <property type="match status" value="1"/>
</dbReference>
<dbReference type="RefSeq" id="WP_122909189.1">
    <property type="nucleotide sequence ID" value="NZ_CBCSBE010000003.1"/>
</dbReference>
<dbReference type="EMBL" id="RHHR01000015">
    <property type="protein sequence ID" value="RNB74330.1"/>
    <property type="molecule type" value="Genomic_DNA"/>
</dbReference>
<evidence type="ECO:0000313" key="2">
    <source>
        <dbReference type="Proteomes" id="UP000282028"/>
    </source>
</evidence>
<dbReference type="OrthoDB" id="9791837at2"/>
<reference evidence="1 2" key="1">
    <citation type="submission" date="2018-10" db="EMBL/GenBank/DDBJ databases">
        <title>Phylogenomics of Brevibacillus.</title>
        <authorList>
            <person name="Dunlap C."/>
        </authorList>
    </citation>
    <scope>NUCLEOTIDE SEQUENCE [LARGE SCALE GENOMIC DNA]</scope>
    <source>
        <strain evidence="1 2">JCM 12215</strain>
    </source>
</reference>
<proteinExistence type="predicted"/>
<dbReference type="CDD" id="cd02440">
    <property type="entry name" value="AdoMet_MTases"/>
    <property type="match status" value="1"/>
</dbReference>
<dbReference type="InterPro" id="IPR029063">
    <property type="entry name" value="SAM-dependent_MTases_sf"/>
</dbReference>
<dbReference type="AlphaFoldDB" id="A0A3M8CF41"/>
<dbReference type="SUPFAM" id="SSF53335">
    <property type="entry name" value="S-adenosyl-L-methionine-dependent methyltransferases"/>
    <property type="match status" value="1"/>
</dbReference>
<keyword evidence="1" id="KW-0489">Methyltransferase</keyword>
<evidence type="ECO:0000313" key="1">
    <source>
        <dbReference type="EMBL" id="RNB74330.1"/>
    </source>
</evidence>